<feature type="transmembrane region" description="Helical" evidence="1">
    <location>
        <begin position="94"/>
        <end position="115"/>
    </location>
</feature>
<proteinExistence type="predicted"/>
<accession>A0ABS4T9F2</accession>
<comment type="caution">
    <text evidence="2">The sequence shown here is derived from an EMBL/GenBank/DDBJ whole genome shotgun (WGS) entry which is preliminary data.</text>
</comment>
<feature type="transmembrane region" description="Helical" evidence="1">
    <location>
        <begin position="12"/>
        <end position="34"/>
    </location>
</feature>
<sequence>MNGSTTSWPRISGALGSAAGFAAGIIATLVASLVGATTHHEIGLFALALAVAGVSAVTTVVGALATCVQCWLLYAGFIVGRSGSLVLDEASAETAGLFAIIALAATGIAGGGTTVRARLTR</sequence>
<protein>
    <submittedName>
        <fullName evidence="2">Uncharacterized protein</fullName>
    </submittedName>
</protein>
<keyword evidence="1" id="KW-0472">Membrane</keyword>
<dbReference type="RefSeq" id="WP_209635672.1">
    <property type="nucleotide sequence ID" value="NZ_JAGINW010000001.1"/>
</dbReference>
<reference evidence="2 3" key="1">
    <citation type="submission" date="2021-03" db="EMBL/GenBank/DDBJ databases">
        <title>Sequencing the genomes of 1000 actinobacteria strains.</title>
        <authorList>
            <person name="Klenk H.-P."/>
        </authorList>
    </citation>
    <scope>NUCLEOTIDE SEQUENCE [LARGE SCALE GENOMIC DNA]</scope>
    <source>
        <strain evidence="2 3">DSM 46670</strain>
    </source>
</reference>
<dbReference type="Proteomes" id="UP001519332">
    <property type="component" value="Unassembled WGS sequence"/>
</dbReference>
<organism evidence="2 3">
    <name type="scientific">Kibdelosporangium banguiense</name>
    <dbReference type="NCBI Taxonomy" id="1365924"/>
    <lineage>
        <taxon>Bacteria</taxon>
        <taxon>Bacillati</taxon>
        <taxon>Actinomycetota</taxon>
        <taxon>Actinomycetes</taxon>
        <taxon>Pseudonocardiales</taxon>
        <taxon>Pseudonocardiaceae</taxon>
        <taxon>Kibdelosporangium</taxon>
    </lineage>
</organism>
<evidence type="ECO:0000313" key="2">
    <source>
        <dbReference type="EMBL" id="MBP2321048.1"/>
    </source>
</evidence>
<keyword evidence="1" id="KW-0812">Transmembrane</keyword>
<keyword evidence="3" id="KW-1185">Reference proteome</keyword>
<name>A0ABS4T9F2_9PSEU</name>
<feature type="transmembrane region" description="Helical" evidence="1">
    <location>
        <begin position="46"/>
        <end position="74"/>
    </location>
</feature>
<evidence type="ECO:0000256" key="1">
    <source>
        <dbReference type="SAM" id="Phobius"/>
    </source>
</evidence>
<keyword evidence="1" id="KW-1133">Transmembrane helix</keyword>
<evidence type="ECO:0000313" key="3">
    <source>
        <dbReference type="Proteomes" id="UP001519332"/>
    </source>
</evidence>
<gene>
    <name evidence="2" type="ORF">JOF56_001433</name>
</gene>
<dbReference type="EMBL" id="JAGINW010000001">
    <property type="protein sequence ID" value="MBP2321048.1"/>
    <property type="molecule type" value="Genomic_DNA"/>
</dbReference>